<dbReference type="AlphaFoldDB" id="A0A1H8ETK2"/>
<protein>
    <submittedName>
        <fullName evidence="1">Uncharacterized protein</fullName>
    </submittedName>
</protein>
<dbReference type="Proteomes" id="UP000183898">
    <property type="component" value="Unassembled WGS sequence"/>
</dbReference>
<evidence type="ECO:0000313" key="1">
    <source>
        <dbReference type="EMBL" id="SEN22720.1"/>
    </source>
</evidence>
<sequence>MELRPADRWPALNLSILATDIDADVLRRAKREVVVKKNTIEHRLSMPMYRSKV</sequence>
<name>A0A1H8ETK2_9PROT</name>
<reference evidence="1 2" key="1">
    <citation type="submission" date="2016-10" db="EMBL/GenBank/DDBJ databases">
        <authorList>
            <person name="de Groot N.N."/>
        </authorList>
    </citation>
    <scope>NUCLEOTIDE SEQUENCE [LARGE SCALE GENOMIC DNA]</scope>
    <source>
        <strain evidence="1 2">Nl18</strain>
    </source>
</reference>
<proteinExistence type="predicted"/>
<dbReference type="EMBL" id="FOCT01000003">
    <property type="protein sequence ID" value="SEN22720.1"/>
    <property type="molecule type" value="Genomic_DNA"/>
</dbReference>
<evidence type="ECO:0000313" key="2">
    <source>
        <dbReference type="Proteomes" id="UP000183898"/>
    </source>
</evidence>
<accession>A0A1H8ETK2</accession>
<gene>
    <name evidence="1" type="ORF">SAMN05216404_103142</name>
</gene>
<organism evidence="1 2">
    <name type="scientific">Nitrosospira multiformis</name>
    <dbReference type="NCBI Taxonomy" id="1231"/>
    <lineage>
        <taxon>Bacteria</taxon>
        <taxon>Pseudomonadati</taxon>
        <taxon>Pseudomonadota</taxon>
        <taxon>Betaproteobacteria</taxon>
        <taxon>Nitrosomonadales</taxon>
        <taxon>Nitrosomonadaceae</taxon>
        <taxon>Nitrosospira</taxon>
    </lineage>
</organism>